<gene>
    <name evidence="1" type="ORF">CRG98_006934</name>
</gene>
<name>A0A2I0KWD9_PUNGR</name>
<protein>
    <submittedName>
        <fullName evidence="1">Uncharacterized protein</fullName>
    </submittedName>
</protein>
<comment type="caution">
    <text evidence="1">The sequence shown here is derived from an EMBL/GenBank/DDBJ whole genome shotgun (WGS) entry which is preliminary data.</text>
</comment>
<dbReference type="AlphaFoldDB" id="A0A2I0KWD9"/>
<proteinExistence type="predicted"/>
<dbReference type="Proteomes" id="UP000233551">
    <property type="component" value="Unassembled WGS sequence"/>
</dbReference>
<evidence type="ECO:0000313" key="2">
    <source>
        <dbReference type="Proteomes" id="UP000233551"/>
    </source>
</evidence>
<sequence>MTCCGRNPSLRVLSPANSVRRSHLKPPSSPTTACSRQLLCEPCGLPGQKFEEETARQSSLAPLTDKAWP</sequence>
<organism evidence="1 2">
    <name type="scientific">Punica granatum</name>
    <name type="common">Pomegranate</name>
    <dbReference type="NCBI Taxonomy" id="22663"/>
    <lineage>
        <taxon>Eukaryota</taxon>
        <taxon>Viridiplantae</taxon>
        <taxon>Streptophyta</taxon>
        <taxon>Embryophyta</taxon>
        <taxon>Tracheophyta</taxon>
        <taxon>Spermatophyta</taxon>
        <taxon>Magnoliopsida</taxon>
        <taxon>eudicotyledons</taxon>
        <taxon>Gunneridae</taxon>
        <taxon>Pentapetalae</taxon>
        <taxon>rosids</taxon>
        <taxon>malvids</taxon>
        <taxon>Myrtales</taxon>
        <taxon>Lythraceae</taxon>
        <taxon>Punica</taxon>
    </lineage>
</organism>
<reference evidence="1 2" key="1">
    <citation type="submission" date="2017-11" db="EMBL/GenBank/DDBJ databases">
        <title>De-novo sequencing of pomegranate (Punica granatum L.) genome.</title>
        <authorList>
            <person name="Akparov Z."/>
            <person name="Amiraslanov A."/>
            <person name="Hajiyeva S."/>
            <person name="Abbasov M."/>
            <person name="Kaur K."/>
            <person name="Hamwieh A."/>
            <person name="Solovyev V."/>
            <person name="Salamov A."/>
            <person name="Braich B."/>
            <person name="Kosarev P."/>
            <person name="Mahmoud A."/>
            <person name="Hajiyev E."/>
            <person name="Babayeva S."/>
            <person name="Izzatullayeva V."/>
            <person name="Mammadov A."/>
            <person name="Mammadov A."/>
            <person name="Sharifova S."/>
            <person name="Ojaghi J."/>
            <person name="Eynullazada K."/>
            <person name="Bayramov B."/>
            <person name="Abdulazimova A."/>
            <person name="Shahmuradov I."/>
        </authorList>
    </citation>
    <scope>NUCLEOTIDE SEQUENCE [LARGE SCALE GENOMIC DNA]</scope>
    <source>
        <strain evidence="2">cv. AG2017</strain>
        <tissue evidence="1">Leaf</tissue>
    </source>
</reference>
<dbReference type="EMBL" id="PGOL01000318">
    <property type="protein sequence ID" value="PKI72683.1"/>
    <property type="molecule type" value="Genomic_DNA"/>
</dbReference>
<evidence type="ECO:0000313" key="1">
    <source>
        <dbReference type="EMBL" id="PKI72683.1"/>
    </source>
</evidence>
<keyword evidence="2" id="KW-1185">Reference proteome</keyword>
<accession>A0A2I0KWD9</accession>